<sequence length="300" mass="32489">MKIAVSFLVLVGQFFGSESWLPKQTFQQSTISSALHMSIKTTVAEAEVIGAGRIGSLLAEAGNAVVLGRQDTIDPNKSGPILIATRNDALDAIVDNCPQNRRKDLVFMQNGYLDKFLESKGLLDNTQVLLYLSVTAKGVHPIDGVTSFNPEGLTAATGLHAQAFADRLAALNLKCNVVDTAAYRPAMFEKLIWISTYMLVGTAKQCSSVGQAGSEYKDLVESVIKELVAAVSAAEGITFPEGTIERLSAYTDVVTDFPAAVKEFEWRNQYFYNLGDEACPTHNSLLRECAEKGLLGFQLP</sequence>
<dbReference type="PANTHER" id="PTHR34044:SF1">
    <property type="entry name" value="NUCLEAR PROTEIN"/>
    <property type="match status" value="1"/>
</dbReference>
<proteinExistence type="predicted"/>
<evidence type="ECO:0000256" key="1">
    <source>
        <dbReference type="SAM" id="SignalP"/>
    </source>
</evidence>
<dbReference type="PANTHER" id="PTHR34044">
    <property type="entry name" value="NUCLEAR PROTEIN"/>
    <property type="match status" value="1"/>
</dbReference>
<gene>
    <name evidence="2" type="ORF">ACOF00016_LOCUS8687</name>
</gene>
<dbReference type="Gene3D" id="1.10.1040.10">
    <property type="entry name" value="N-(1-d-carboxylethyl)-l-norvaline Dehydrogenase, domain 2"/>
    <property type="match status" value="1"/>
</dbReference>
<dbReference type="EMBL" id="HBIM01010368">
    <property type="protein sequence ID" value="CAE0411330.1"/>
    <property type="molecule type" value="Transcribed_RNA"/>
</dbReference>
<reference evidence="2" key="1">
    <citation type="submission" date="2021-01" db="EMBL/GenBank/DDBJ databases">
        <authorList>
            <person name="Corre E."/>
            <person name="Pelletier E."/>
            <person name="Niang G."/>
            <person name="Scheremetjew M."/>
            <person name="Finn R."/>
            <person name="Kale V."/>
            <person name="Holt S."/>
            <person name="Cochrane G."/>
            <person name="Meng A."/>
            <person name="Brown T."/>
            <person name="Cohen L."/>
        </authorList>
    </citation>
    <scope>NUCLEOTIDE SEQUENCE</scope>
    <source>
        <strain evidence="2">CCMP127</strain>
    </source>
</reference>
<feature type="signal peptide" evidence="1">
    <location>
        <begin position="1"/>
        <end position="19"/>
    </location>
</feature>
<protein>
    <recommendedName>
        <fullName evidence="3">Ketopantoate reductase N-terminal domain-containing protein</fullName>
    </recommendedName>
</protein>
<organism evidence="2">
    <name type="scientific">Amphora coffeiformis</name>
    <dbReference type="NCBI Taxonomy" id="265554"/>
    <lineage>
        <taxon>Eukaryota</taxon>
        <taxon>Sar</taxon>
        <taxon>Stramenopiles</taxon>
        <taxon>Ochrophyta</taxon>
        <taxon>Bacillariophyta</taxon>
        <taxon>Bacillariophyceae</taxon>
        <taxon>Bacillariophycidae</taxon>
        <taxon>Thalassiophysales</taxon>
        <taxon>Catenulaceae</taxon>
        <taxon>Amphora</taxon>
    </lineage>
</organism>
<dbReference type="AlphaFoldDB" id="A0A7S3P7S3"/>
<evidence type="ECO:0000313" key="2">
    <source>
        <dbReference type="EMBL" id="CAE0411330.1"/>
    </source>
</evidence>
<keyword evidence="1" id="KW-0732">Signal</keyword>
<dbReference type="InterPro" id="IPR013328">
    <property type="entry name" value="6PGD_dom2"/>
</dbReference>
<name>A0A7S3P7S3_9STRA</name>
<accession>A0A7S3P7S3</accession>
<evidence type="ECO:0008006" key="3">
    <source>
        <dbReference type="Google" id="ProtNLM"/>
    </source>
</evidence>
<feature type="chain" id="PRO_5030944520" description="Ketopantoate reductase N-terminal domain-containing protein" evidence="1">
    <location>
        <begin position="20"/>
        <end position="300"/>
    </location>
</feature>